<evidence type="ECO:0000313" key="3">
    <source>
        <dbReference type="Proteomes" id="UP000324326"/>
    </source>
</evidence>
<gene>
    <name evidence="2" type="ORF">DX927_11130</name>
</gene>
<dbReference type="AlphaFoldDB" id="A0A5M8RU79"/>
<dbReference type="RefSeq" id="WP_148957215.1">
    <property type="nucleotide sequence ID" value="NZ_QSND01000002.1"/>
</dbReference>
<name>A0A5M8RU79_9BACI</name>
<organism evidence="2 3">
    <name type="scientific">Bacillus swezeyi</name>
    <dbReference type="NCBI Taxonomy" id="1925020"/>
    <lineage>
        <taxon>Bacteria</taxon>
        <taxon>Bacillati</taxon>
        <taxon>Bacillota</taxon>
        <taxon>Bacilli</taxon>
        <taxon>Bacillales</taxon>
        <taxon>Bacillaceae</taxon>
        <taxon>Bacillus</taxon>
    </lineage>
</organism>
<dbReference type="EMBL" id="QSND01000002">
    <property type="protein sequence ID" value="KAA6451321.1"/>
    <property type="molecule type" value="Genomic_DNA"/>
</dbReference>
<proteinExistence type="predicted"/>
<keyword evidence="1" id="KW-0812">Transmembrane</keyword>
<keyword evidence="1" id="KW-1133">Transmembrane helix</keyword>
<evidence type="ECO:0000313" key="2">
    <source>
        <dbReference type="EMBL" id="KAA6451321.1"/>
    </source>
</evidence>
<dbReference type="Proteomes" id="UP000324326">
    <property type="component" value="Unassembled WGS sequence"/>
</dbReference>
<comment type="caution">
    <text evidence="2">The sequence shown here is derived from an EMBL/GenBank/DDBJ whole genome shotgun (WGS) entry which is preliminary data.</text>
</comment>
<evidence type="ECO:0000256" key="1">
    <source>
        <dbReference type="SAM" id="Phobius"/>
    </source>
</evidence>
<accession>A0A5M8RU79</accession>
<keyword evidence="1" id="KW-0472">Membrane</keyword>
<protein>
    <submittedName>
        <fullName evidence="2">Uncharacterized protein</fullName>
    </submittedName>
</protein>
<sequence>MVNYVKWIFGGILVGCIIFTAAYYGINQNGNTRTIREVETLLSTSVIGELRESQQIELDPKEVISNVVLKVIKVQKNHGKNIRIQYVFLDKKGVPTEENKHIDSVQFKVELLNVKNEIESQAEQRLSLNSIEDLDRT</sequence>
<reference evidence="2 3" key="1">
    <citation type="submission" date="2018-08" db="EMBL/GenBank/DDBJ databases">
        <title>Bacillus phenotypic plasticity.</title>
        <authorList>
            <person name="Hurtado E."/>
        </authorList>
    </citation>
    <scope>NUCLEOTIDE SEQUENCE [LARGE SCALE GENOMIC DNA]</scope>
    <source>
        <strain evidence="2 3">427</strain>
    </source>
</reference>
<feature type="transmembrane region" description="Helical" evidence="1">
    <location>
        <begin position="6"/>
        <end position="26"/>
    </location>
</feature>